<dbReference type="VEuPathDB" id="TriTrypDB:BSAL_25690"/>
<evidence type="ECO:0000259" key="1">
    <source>
        <dbReference type="Pfam" id="PF13529"/>
    </source>
</evidence>
<dbReference type="AlphaFoldDB" id="A0A0S4JJH4"/>
<evidence type="ECO:0000313" key="3">
    <source>
        <dbReference type="Proteomes" id="UP000051952"/>
    </source>
</evidence>
<feature type="non-terminal residue" evidence="2">
    <location>
        <position position="1"/>
    </location>
</feature>
<accession>A0A0S4JJH4</accession>
<name>A0A0S4JJH4_BODSA</name>
<dbReference type="Pfam" id="PF13529">
    <property type="entry name" value="Peptidase_C39_2"/>
    <property type="match status" value="1"/>
</dbReference>
<dbReference type="InterPro" id="IPR039564">
    <property type="entry name" value="Peptidase_C39-like"/>
</dbReference>
<protein>
    <submittedName>
        <fullName evidence="2">Peptidase, putative</fullName>
    </submittedName>
</protein>
<organism evidence="2 3">
    <name type="scientific">Bodo saltans</name>
    <name type="common">Flagellated protozoan</name>
    <dbReference type="NCBI Taxonomy" id="75058"/>
    <lineage>
        <taxon>Eukaryota</taxon>
        <taxon>Discoba</taxon>
        <taxon>Euglenozoa</taxon>
        <taxon>Kinetoplastea</taxon>
        <taxon>Metakinetoplastina</taxon>
        <taxon>Eubodonida</taxon>
        <taxon>Bodonidae</taxon>
        <taxon>Bodo</taxon>
    </lineage>
</organism>
<evidence type="ECO:0000313" key="2">
    <source>
        <dbReference type="EMBL" id="CUG90239.1"/>
    </source>
</evidence>
<gene>
    <name evidence="2" type="ORF">BSAL_25690</name>
</gene>
<dbReference type="EMBL" id="CYKH01001805">
    <property type="protein sequence ID" value="CUG90239.1"/>
    <property type="molecule type" value="Genomic_DNA"/>
</dbReference>
<feature type="domain" description="Peptidase C39-like" evidence="1">
    <location>
        <begin position="80"/>
        <end position="204"/>
    </location>
</feature>
<dbReference type="SUPFAM" id="SSF54001">
    <property type="entry name" value="Cysteine proteinases"/>
    <property type="match status" value="1"/>
</dbReference>
<keyword evidence="3" id="KW-1185">Reference proteome</keyword>
<dbReference type="InterPro" id="IPR038765">
    <property type="entry name" value="Papain-like_cys_pep_sf"/>
</dbReference>
<dbReference type="Gene3D" id="3.90.70.10">
    <property type="entry name" value="Cysteine proteinases"/>
    <property type="match status" value="1"/>
</dbReference>
<proteinExistence type="predicted"/>
<dbReference type="Proteomes" id="UP000051952">
    <property type="component" value="Unassembled WGS sequence"/>
</dbReference>
<reference evidence="3" key="1">
    <citation type="submission" date="2015-09" db="EMBL/GenBank/DDBJ databases">
        <authorList>
            <consortium name="Pathogen Informatics"/>
        </authorList>
    </citation>
    <scope>NUCLEOTIDE SEQUENCE [LARGE SCALE GENOMIC DNA]</scope>
    <source>
        <strain evidence="3">Lake Konstanz</strain>
    </source>
</reference>
<sequence>VANCTSSRRNPINSSSSSLTAILIIASFLLTSINHQHLFVAASAATTNENCNATNDWISPDTAVVTVRVNTAHFYPTFYEVPQYKQTTVYTCGPSSLWSAMTALNIQNITEDSLAAEMHTNDNIGTLLSEMHDAAARRGLAAELFQNATADDIRSTIASGKLAVVLYEAWAEEYETAGPNVWDSGHFSVVFGVDTANVYLMDPWTGDFGYIPWGQFLNERWHAPDPFGDFGICQRCFLAVGPRPVWRLWHLSAMFFGNRARIASPYGSTITIGRNLENSFSTFVSHSHSVEMERRRSSSP</sequence>